<reference evidence="3 4" key="1">
    <citation type="submission" date="2024-09" db="EMBL/GenBank/DDBJ databases">
        <authorList>
            <person name="Sun Q."/>
            <person name="Mori K."/>
        </authorList>
    </citation>
    <scope>NUCLEOTIDE SEQUENCE [LARGE SCALE GENOMIC DNA]</scope>
    <source>
        <strain evidence="3 4">CCM 7609</strain>
    </source>
</reference>
<proteinExistence type="predicted"/>
<evidence type="ECO:0000259" key="2">
    <source>
        <dbReference type="Pfam" id="PF11268"/>
    </source>
</evidence>
<protein>
    <submittedName>
        <fullName evidence="3">Septation protein SepH</fullName>
    </submittedName>
</protein>
<feature type="region of interest" description="Disordered" evidence="1">
    <location>
        <begin position="212"/>
        <end position="254"/>
    </location>
</feature>
<evidence type="ECO:0000313" key="3">
    <source>
        <dbReference type="EMBL" id="MFC0249261.1"/>
    </source>
</evidence>
<sequence length="474" mass="50501">MQELRLVGVQEDRGHLLLSNEAGEEFSLPVTEALRSAATRPIGRPSARAADAAAGVVTPRDIQARIRAGATAEEVSAESGVDLERVRKYEGPVLAERDWIAHLARQVEVVAPQTGHDLYRSTFGEEPALLGDMVRHRLTSLGMDPATAQWDAWRNPEGSWTISLHFSTDGHDGSASAIGDQSPALWTYRQSSQHLDNQNRWAQVLSELDPLDGPFGGRRLSAVGDRPFNVEEDETPAPSSSTASAGPRPAVDQDSQDELLDVLRARRGQRLGVDEDGDDELALMLTRDEQSSTGTSRPRLTVASTPSGQDDNADVTDDAGDAGEDADGDTADESSTSRWGRRFGRTMPAASAGSADHDAWAIAEDDADRGMDGGVRSDGDDADGGDDRSADGATGDHQRGDEQTAPAVHPDQTALDFSADGSPRPRNGEDEPATAAGDKGRTSGRKPGTRNAGTKSKRPSVPSWDEIVFGRKGD</sequence>
<comment type="caution">
    <text evidence="3">The sequence shown here is derived from an EMBL/GenBank/DDBJ whole genome shotgun (WGS) entry which is preliminary data.</text>
</comment>
<feature type="domain" description="DUF3071" evidence="2">
    <location>
        <begin position="1"/>
        <end position="175"/>
    </location>
</feature>
<keyword evidence="4" id="KW-1185">Reference proteome</keyword>
<feature type="region of interest" description="Disordered" evidence="1">
    <location>
        <begin position="286"/>
        <end position="474"/>
    </location>
</feature>
<organism evidence="3 4">
    <name type="scientific">Citricoccus parietis</name>
    <dbReference type="NCBI Taxonomy" id="592307"/>
    <lineage>
        <taxon>Bacteria</taxon>
        <taxon>Bacillati</taxon>
        <taxon>Actinomycetota</taxon>
        <taxon>Actinomycetes</taxon>
        <taxon>Micrococcales</taxon>
        <taxon>Micrococcaceae</taxon>
        <taxon>Citricoccus</taxon>
    </lineage>
</organism>
<dbReference type="Pfam" id="PF11268">
    <property type="entry name" value="DUF3071"/>
    <property type="match status" value="1"/>
</dbReference>
<feature type="compositionally biased region" description="Acidic residues" evidence="1">
    <location>
        <begin position="311"/>
        <end position="332"/>
    </location>
</feature>
<dbReference type="NCBIfam" id="NF040712">
    <property type="entry name" value="SepH"/>
    <property type="match status" value="1"/>
</dbReference>
<feature type="compositionally biased region" description="Low complexity" evidence="1">
    <location>
        <begin position="236"/>
        <end position="250"/>
    </location>
</feature>
<name>A0ABV6F774_9MICC</name>
<dbReference type="InterPro" id="IPR021421">
    <property type="entry name" value="DUF3071"/>
</dbReference>
<feature type="compositionally biased region" description="Polar residues" evidence="1">
    <location>
        <begin position="291"/>
        <end position="309"/>
    </location>
</feature>
<dbReference type="RefSeq" id="WP_378042129.1">
    <property type="nucleotide sequence ID" value="NZ_JBHLWH010000032.1"/>
</dbReference>
<dbReference type="EMBL" id="JBHLWH010000032">
    <property type="protein sequence ID" value="MFC0249261.1"/>
    <property type="molecule type" value="Genomic_DNA"/>
</dbReference>
<evidence type="ECO:0000313" key="4">
    <source>
        <dbReference type="Proteomes" id="UP001589766"/>
    </source>
</evidence>
<evidence type="ECO:0000256" key="1">
    <source>
        <dbReference type="SAM" id="MobiDB-lite"/>
    </source>
</evidence>
<gene>
    <name evidence="3" type="primary">sepH</name>
    <name evidence="3" type="ORF">ACFFIO_12220</name>
</gene>
<dbReference type="Proteomes" id="UP001589766">
    <property type="component" value="Unassembled WGS sequence"/>
</dbReference>
<accession>A0ABV6F774</accession>
<feature type="compositionally biased region" description="Basic and acidic residues" evidence="1">
    <location>
        <begin position="368"/>
        <end position="402"/>
    </location>
</feature>
<dbReference type="InterPro" id="IPR047682">
    <property type="entry name" value="SepH-like"/>
</dbReference>